<dbReference type="RefSeq" id="WP_378306139.1">
    <property type="nucleotide sequence ID" value="NZ_JBHTJA010000128.1"/>
</dbReference>
<evidence type="ECO:0000313" key="3">
    <source>
        <dbReference type="EMBL" id="MFD0905335.1"/>
    </source>
</evidence>
<dbReference type="PANTHER" id="PTHR40761:SF1">
    <property type="entry name" value="CONSERVED INTEGRAL MEMBRANE ALANINE VALINE AND LEUCINE RICH PROTEIN-RELATED"/>
    <property type="match status" value="1"/>
</dbReference>
<feature type="transmembrane region" description="Helical" evidence="2">
    <location>
        <begin position="6"/>
        <end position="24"/>
    </location>
</feature>
<protein>
    <recommendedName>
        <fullName evidence="5">DMT family transporter</fullName>
    </recommendedName>
</protein>
<proteinExistence type="predicted"/>
<feature type="transmembrane region" description="Helical" evidence="2">
    <location>
        <begin position="133"/>
        <end position="154"/>
    </location>
</feature>
<feature type="compositionally biased region" description="Basic and acidic residues" evidence="1">
    <location>
        <begin position="356"/>
        <end position="367"/>
    </location>
</feature>
<dbReference type="Gene3D" id="1.10.3730.20">
    <property type="match status" value="1"/>
</dbReference>
<feature type="transmembrane region" description="Helical" evidence="2">
    <location>
        <begin position="205"/>
        <end position="224"/>
    </location>
</feature>
<keyword evidence="2" id="KW-1133">Transmembrane helix</keyword>
<name>A0ABW3EZP4_9ACTN</name>
<evidence type="ECO:0000313" key="4">
    <source>
        <dbReference type="Proteomes" id="UP001596972"/>
    </source>
</evidence>
<keyword evidence="4" id="KW-1185">Reference proteome</keyword>
<evidence type="ECO:0000256" key="1">
    <source>
        <dbReference type="SAM" id="MobiDB-lite"/>
    </source>
</evidence>
<feature type="transmembrane region" description="Helical" evidence="2">
    <location>
        <begin position="231"/>
        <end position="252"/>
    </location>
</feature>
<comment type="caution">
    <text evidence="3">The sequence shown here is derived from an EMBL/GenBank/DDBJ whole genome shotgun (WGS) entry which is preliminary data.</text>
</comment>
<feature type="transmembrane region" description="Helical" evidence="2">
    <location>
        <begin position="103"/>
        <end position="121"/>
    </location>
</feature>
<reference evidence="4" key="1">
    <citation type="journal article" date="2019" name="Int. J. Syst. Evol. Microbiol.">
        <title>The Global Catalogue of Microorganisms (GCM) 10K type strain sequencing project: providing services to taxonomists for standard genome sequencing and annotation.</title>
        <authorList>
            <consortium name="The Broad Institute Genomics Platform"/>
            <consortium name="The Broad Institute Genome Sequencing Center for Infectious Disease"/>
            <person name="Wu L."/>
            <person name="Ma J."/>
        </authorList>
    </citation>
    <scope>NUCLEOTIDE SEQUENCE [LARGE SCALE GENOMIC DNA]</scope>
    <source>
        <strain evidence="4">JCM 31202</strain>
    </source>
</reference>
<sequence>MNGITAAFSATALYYLGFAVFKLAADRMAVLRANRILHMIWTILGNWVFLIGLGLVLGGLSLQIVALSKLSLPTAVPIFMSGIVPLLIIALAFFGERLTAREWLSLVLIGAAILVLAASVVGDEPISSADAPAWRLGLVIAPAVLVPLLILVVGDHRPDGRHARPITGIAYGVASGLPVGTAEIAIKGWSDHAHRADPAILATPWPYLTVLAAAIGFGIMVAAFQRCRVAIVSTVMTVCAKSYLLIMGTFVYGQPWPDELDRSAMRIAALALAAVAVLQFPRHRPVADAAREAAREREAAARDPFGTTSTGGPALGDRVFAGRGFGGPGLAEPALGAPTHGEYGPGDAGTGAPGAGREEPSWLREPPRPGPFAQDPLGRGPSGRWSTDVPPPRPPEAPEDRDRHQDGNRHRH</sequence>
<dbReference type="Proteomes" id="UP001596972">
    <property type="component" value="Unassembled WGS sequence"/>
</dbReference>
<dbReference type="SUPFAM" id="SSF103481">
    <property type="entry name" value="Multidrug resistance efflux transporter EmrE"/>
    <property type="match status" value="1"/>
</dbReference>
<evidence type="ECO:0000256" key="2">
    <source>
        <dbReference type="SAM" id="Phobius"/>
    </source>
</evidence>
<feature type="transmembrane region" description="Helical" evidence="2">
    <location>
        <begin position="166"/>
        <end position="185"/>
    </location>
</feature>
<keyword evidence="2" id="KW-0812">Transmembrane</keyword>
<keyword evidence="2" id="KW-0472">Membrane</keyword>
<feature type="compositionally biased region" description="Gly residues" evidence="1">
    <location>
        <begin position="343"/>
        <end position="354"/>
    </location>
</feature>
<organism evidence="3 4">
    <name type="scientific">Actinomadura sediminis</name>
    <dbReference type="NCBI Taxonomy" id="1038904"/>
    <lineage>
        <taxon>Bacteria</taxon>
        <taxon>Bacillati</taxon>
        <taxon>Actinomycetota</taxon>
        <taxon>Actinomycetes</taxon>
        <taxon>Streptosporangiales</taxon>
        <taxon>Thermomonosporaceae</taxon>
        <taxon>Actinomadura</taxon>
    </lineage>
</organism>
<dbReference type="PANTHER" id="PTHR40761">
    <property type="entry name" value="CONSERVED INTEGRAL MEMBRANE ALANINE VALINE AND LEUCINE RICH PROTEIN-RELATED"/>
    <property type="match status" value="1"/>
</dbReference>
<dbReference type="InterPro" id="IPR037185">
    <property type="entry name" value="EmrE-like"/>
</dbReference>
<feature type="compositionally biased region" description="Basic and acidic residues" evidence="1">
    <location>
        <begin position="396"/>
        <end position="412"/>
    </location>
</feature>
<accession>A0ABW3EZP4</accession>
<dbReference type="EMBL" id="JBHTJA010000128">
    <property type="protein sequence ID" value="MFD0905335.1"/>
    <property type="molecule type" value="Genomic_DNA"/>
</dbReference>
<evidence type="ECO:0008006" key="5">
    <source>
        <dbReference type="Google" id="ProtNLM"/>
    </source>
</evidence>
<feature type="compositionally biased region" description="Basic and acidic residues" evidence="1">
    <location>
        <begin position="289"/>
        <end position="301"/>
    </location>
</feature>
<feature type="transmembrane region" description="Helical" evidence="2">
    <location>
        <begin position="36"/>
        <end position="62"/>
    </location>
</feature>
<feature type="transmembrane region" description="Helical" evidence="2">
    <location>
        <begin position="74"/>
        <end position="94"/>
    </location>
</feature>
<feature type="region of interest" description="Disordered" evidence="1">
    <location>
        <begin position="289"/>
        <end position="412"/>
    </location>
</feature>
<feature type="transmembrane region" description="Helical" evidence="2">
    <location>
        <begin position="264"/>
        <end position="281"/>
    </location>
</feature>
<gene>
    <name evidence="3" type="ORF">ACFQ11_33515</name>
</gene>